<evidence type="ECO:0008006" key="15">
    <source>
        <dbReference type="Google" id="ProtNLM"/>
    </source>
</evidence>
<dbReference type="AlphaFoldDB" id="A0A7R8YZQ2"/>
<evidence type="ECO:0000256" key="10">
    <source>
        <dbReference type="PROSITE-ProRule" id="PRU00464"/>
    </source>
</evidence>
<evidence type="ECO:0000313" key="13">
    <source>
        <dbReference type="EMBL" id="CAD7091809.1"/>
    </source>
</evidence>
<dbReference type="GO" id="GO:0033699">
    <property type="term" value="F:DNA 5'-adenosine monophosphate hydrolase activity"/>
    <property type="evidence" value="ECO:0007669"/>
    <property type="project" value="TreeGrafter"/>
</dbReference>
<dbReference type="PROSITE" id="PS50157">
    <property type="entry name" value="ZINC_FINGER_C2H2_2"/>
    <property type="match status" value="1"/>
</dbReference>
<reference evidence="13 14" key="1">
    <citation type="submission" date="2020-11" db="EMBL/GenBank/DDBJ databases">
        <authorList>
            <person name="Wallbank WR R."/>
            <person name="Pardo Diaz C."/>
            <person name="Kozak K."/>
            <person name="Martin S."/>
            <person name="Jiggins C."/>
            <person name="Moest M."/>
            <person name="Warren A I."/>
            <person name="Generalovic N T."/>
            <person name="Byers J.R.P. K."/>
            <person name="Montejo-Kovacevich G."/>
            <person name="Yen C E."/>
        </authorList>
    </citation>
    <scope>NUCLEOTIDE SEQUENCE [LARGE SCALE GENOMIC DNA]</scope>
</reference>
<dbReference type="GO" id="GO:0000012">
    <property type="term" value="P:single strand break repair"/>
    <property type="evidence" value="ECO:0007669"/>
    <property type="project" value="TreeGrafter"/>
</dbReference>
<dbReference type="InterPro" id="IPR013087">
    <property type="entry name" value="Znf_C2H2_type"/>
</dbReference>
<dbReference type="GO" id="GO:0005634">
    <property type="term" value="C:nucleus"/>
    <property type="evidence" value="ECO:0007669"/>
    <property type="project" value="UniProtKB-SubCell"/>
</dbReference>
<keyword evidence="6" id="KW-0238">DNA-binding</keyword>
<evidence type="ECO:0000256" key="6">
    <source>
        <dbReference type="ARBA" id="ARBA00023125"/>
    </source>
</evidence>
<feature type="domain" description="C2H2-type" evidence="11">
    <location>
        <begin position="150"/>
        <end position="175"/>
    </location>
</feature>
<gene>
    <name evidence="13" type="ORF">HERILL_LOCUS14209</name>
</gene>
<feature type="domain" description="HIT" evidence="12">
    <location>
        <begin position="1"/>
        <end position="104"/>
    </location>
</feature>
<dbReference type="OrthoDB" id="3512845at2759"/>
<dbReference type="Pfam" id="PF11969">
    <property type="entry name" value="DcpS_C"/>
    <property type="match status" value="1"/>
</dbReference>
<comment type="subcellular location">
    <subcellularLocation>
        <location evidence="1">Nucleus</location>
    </subcellularLocation>
</comment>
<dbReference type="Proteomes" id="UP000594454">
    <property type="component" value="Chromosome 6"/>
</dbReference>
<evidence type="ECO:0000259" key="12">
    <source>
        <dbReference type="PROSITE" id="PS51084"/>
    </source>
</evidence>
<dbReference type="PROSITE" id="PS51084">
    <property type="entry name" value="HIT_2"/>
    <property type="match status" value="1"/>
</dbReference>
<dbReference type="GO" id="GO:0003697">
    <property type="term" value="F:single-stranded DNA binding"/>
    <property type="evidence" value="ECO:0007669"/>
    <property type="project" value="TreeGrafter"/>
</dbReference>
<keyword evidence="7" id="KW-0234">DNA repair</keyword>
<keyword evidence="8" id="KW-0539">Nucleus</keyword>
<evidence type="ECO:0000256" key="4">
    <source>
        <dbReference type="ARBA" id="ARBA00022801"/>
    </source>
</evidence>
<keyword evidence="9" id="KW-0863">Zinc-finger</keyword>
<evidence type="ECO:0000259" key="11">
    <source>
        <dbReference type="PROSITE" id="PS50157"/>
    </source>
</evidence>
<dbReference type="EMBL" id="LR899014">
    <property type="protein sequence ID" value="CAD7091809.1"/>
    <property type="molecule type" value="Genomic_DNA"/>
</dbReference>
<dbReference type="InterPro" id="IPR036265">
    <property type="entry name" value="HIT-like_sf"/>
</dbReference>
<dbReference type="Pfam" id="PF16278">
    <property type="entry name" value="zf-C2HE"/>
    <property type="match status" value="1"/>
</dbReference>
<evidence type="ECO:0000256" key="5">
    <source>
        <dbReference type="ARBA" id="ARBA00022833"/>
    </source>
</evidence>
<evidence type="ECO:0000256" key="9">
    <source>
        <dbReference type="PROSITE-ProRule" id="PRU00042"/>
    </source>
</evidence>
<dbReference type="GO" id="GO:0008270">
    <property type="term" value="F:zinc ion binding"/>
    <property type="evidence" value="ECO:0007669"/>
    <property type="project" value="UniProtKB-KW"/>
</dbReference>
<evidence type="ECO:0000313" key="14">
    <source>
        <dbReference type="Proteomes" id="UP000594454"/>
    </source>
</evidence>
<evidence type="ECO:0000256" key="8">
    <source>
        <dbReference type="ARBA" id="ARBA00023242"/>
    </source>
</evidence>
<evidence type="ECO:0000256" key="1">
    <source>
        <dbReference type="ARBA" id="ARBA00004123"/>
    </source>
</evidence>
<keyword evidence="4" id="KW-0378">Hydrolase</keyword>
<dbReference type="GO" id="GO:0003725">
    <property type="term" value="F:double-stranded RNA binding"/>
    <property type="evidence" value="ECO:0007669"/>
    <property type="project" value="TreeGrafter"/>
</dbReference>
<comment type="caution">
    <text evidence="10">Lacks conserved residue(s) required for the propagation of feature annotation.</text>
</comment>
<keyword evidence="3" id="KW-0227">DNA damage</keyword>
<dbReference type="PANTHER" id="PTHR12486:SF4">
    <property type="entry name" value="APRATAXIN"/>
    <property type="match status" value="1"/>
</dbReference>
<name>A0A7R8YZQ2_HERIL</name>
<proteinExistence type="predicted"/>
<dbReference type="Gene3D" id="3.30.428.10">
    <property type="entry name" value="HIT-like"/>
    <property type="match status" value="1"/>
</dbReference>
<dbReference type="FunFam" id="3.30.428.10:FF:000004">
    <property type="entry name" value="aprataxin isoform X2"/>
    <property type="match status" value="1"/>
</dbReference>
<dbReference type="InParanoid" id="A0A7R8YZQ2"/>
<protein>
    <recommendedName>
        <fullName evidence="15">Aprataxin</fullName>
    </recommendedName>
</protein>
<accession>A0A7R8YZQ2</accession>
<dbReference type="InterPro" id="IPR011146">
    <property type="entry name" value="HIT-like"/>
</dbReference>
<sequence>MGLVNSMHDPALLFISTDLGVVIRDKYPKARHHFLVLPKSDIPSIYHVKRKDLSLLYELHLLAVNVIEILGMKTDDFKIGFHALPSMQRLHLHVISTDFISSCLKTKKHWNSFNTELFLDYEYVRNEIEVNGSLRRIDKQKASELSAKELKCNQCNHVASNMPNLKSHLLVHSKR</sequence>
<dbReference type="InterPro" id="IPR032566">
    <property type="entry name" value="Znf-C2HE"/>
</dbReference>
<keyword evidence="5" id="KW-0862">Zinc</keyword>
<evidence type="ECO:0000256" key="3">
    <source>
        <dbReference type="ARBA" id="ARBA00022763"/>
    </source>
</evidence>
<dbReference type="GO" id="GO:0030983">
    <property type="term" value="F:mismatched DNA binding"/>
    <property type="evidence" value="ECO:0007669"/>
    <property type="project" value="TreeGrafter"/>
</dbReference>
<dbReference type="GO" id="GO:1990165">
    <property type="term" value="F:single-strand break-containing DNA binding"/>
    <property type="evidence" value="ECO:0007669"/>
    <property type="project" value="TreeGrafter"/>
</dbReference>
<evidence type="ECO:0000256" key="2">
    <source>
        <dbReference type="ARBA" id="ARBA00022723"/>
    </source>
</evidence>
<keyword evidence="2" id="KW-0479">Metal-binding</keyword>
<evidence type="ECO:0000256" key="7">
    <source>
        <dbReference type="ARBA" id="ARBA00023204"/>
    </source>
</evidence>
<keyword evidence="14" id="KW-1185">Reference proteome</keyword>
<dbReference type="PANTHER" id="PTHR12486">
    <property type="entry name" value="APRATAXIN-RELATED"/>
    <property type="match status" value="1"/>
</dbReference>
<organism evidence="13 14">
    <name type="scientific">Hermetia illucens</name>
    <name type="common">Black soldier fly</name>
    <dbReference type="NCBI Taxonomy" id="343691"/>
    <lineage>
        <taxon>Eukaryota</taxon>
        <taxon>Metazoa</taxon>
        <taxon>Ecdysozoa</taxon>
        <taxon>Arthropoda</taxon>
        <taxon>Hexapoda</taxon>
        <taxon>Insecta</taxon>
        <taxon>Pterygota</taxon>
        <taxon>Neoptera</taxon>
        <taxon>Endopterygota</taxon>
        <taxon>Diptera</taxon>
        <taxon>Brachycera</taxon>
        <taxon>Stratiomyomorpha</taxon>
        <taxon>Stratiomyidae</taxon>
        <taxon>Hermetiinae</taxon>
        <taxon>Hermetia</taxon>
    </lineage>
</organism>
<dbReference type="SUPFAM" id="SSF54197">
    <property type="entry name" value="HIT-like"/>
    <property type="match status" value="1"/>
</dbReference>